<evidence type="ECO:0000313" key="4">
    <source>
        <dbReference type="Proteomes" id="UP000838100"/>
    </source>
</evidence>
<dbReference type="Proteomes" id="UP000838100">
    <property type="component" value="Unassembled WGS sequence"/>
</dbReference>
<dbReference type="InterPro" id="IPR020103">
    <property type="entry name" value="PsdUridine_synth_cat_dom_sf"/>
</dbReference>
<dbReference type="Gene3D" id="3.30.2350.10">
    <property type="entry name" value="Pseudouridine synthase"/>
    <property type="match status" value="1"/>
</dbReference>
<evidence type="ECO:0000256" key="1">
    <source>
        <dbReference type="ARBA" id="ARBA00010876"/>
    </source>
</evidence>
<dbReference type="CDD" id="cd02869">
    <property type="entry name" value="PseudoU_synth_RluA_like"/>
    <property type="match status" value="1"/>
</dbReference>
<keyword evidence="3" id="KW-0413">Isomerase</keyword>
<dbReference type="InterPro" id="IPR006145">
    <property type="entry name" value="PsdUridine_synth_RsuA/RluA"/>
</dbReference>
<organism evidence="3 4">
    <name type="scientific">Sinobacterium norvegicum</name>
    <dbReference type="NCBI Taxonomy" id="1641715"/>
    <lineage>
        <taxon>Bacteria</taxon>
        <taxon>Pseudomonadati</taxon>
        <taxon>Pseudomonadota</taxon>
        <taxon>Gammaproteobacteria</taxon>
        <taxon>Cellvibrionales</taxon>
        <taxon>Spongiibacteraceae</taxon>
        <taxon>Sinobacterium</taxon>
    </lineage>
</organism>
<protein>
    <submittedName>
        <fullName evidence="3">RNA pseudouridine synthase</fullName>
        <ecNumber evidence="3">5.4.99.-</ecNumber>
    </submittedName>
</protein>
<dbReference type="PANTHER" id="PTHR21600:SF87">
    <property type="entry name" value="RNA PSEUDOURIDYLATE SYNTHASE DOMAIN-CONTAINING PROTEIN 1"/>
    <property type="match status" value="1"/>
</dbReference>
<dbReference type="InterPro" id="IPR006224">
    <property type="entry name" value="PsdUridine_synth_RluA-like_CS"/>
</dbReference>
<sequence>MTYKVVADTEAFILVDKQAGVSVHKDEQLGQPGLFNQLKQDFAQPLYPAHRLDVMTSGLLLLAKTSEVAAELGRLFEARAVEKYYLAIASGKPRKKQGLIVGDMTKSRGGSYKLLRSTNNPAKTRFVSQQHALGLRAYLLKPYSGKTHQLRVMMKSIGVAILGDERYGGAIGGDQAADRGYLHAYALRFTLNGVEYRYRCPPSSGQWFEPPYTDSLIEHWQEPWALPWGK</sequence>
<dbReference type="RefSeq" id="WP_237442868.1">
    <property type="nucleotide sequence ID" value="NZ_CAKLPX010000001.1"/>
</dbReference>
<dbReference type="EC" id="5.4.99.-" evidence="3"/>
<feature type="domain" description="Pseudouridine synthase RsuA/RluA-like" evidence="2">
    <location>
        <begin position="12"/>
        <end position="155"/>
    </location>
</feature>
<name>A0ABM9AB48_9GAMM</name>
<dbReference type="PANTHER" id="PTHR21600">
    <property type="entry name" value="MITOCHONDRIAL RNA PSEUDOURIDINE SYNTHASE"/>
    <property type="match status" value="1"/>
</dbReference>
<dbReference type="InterPro" id="IPR050188">
    <property type="entry name" value="RluA_PseudoU_synthase"/>
</dbReference>
<dbReference type="PROSITE" id="PS01129">
    <property type="entry name" value="PSI_RLU"/>
    <property type="match status" value="1"/>
</dbReference>
<gene>
    <name evidence="3" type="ORF">SIN8267_00271</name>
</gene>
<comment type="caution">
    <text evidence="3">The sequence shown here is derived from an EMBL/GenBank/DDBJ whole genome shotgun (WGS) entry which is preliminary data.</text>
</comment>
<dbReference type="SUPFAM" id="SSF55120">
    <property type="entry name" value="Pseudouridine synthase"/>
    <property type="match status" value="1"/>
</dbReference>
<accession>A0ABM9AB48</accession>
<comment type="similarity">
    <text evidence="1">Belongs to the pseudouridine synthase RluA family.</text>
</comment>
<dbReference type="Pfam" id="PF00849">
    <property type="entry name" value="PseudoU_synth_2"/>
    <property type="match status" value="1"/>
</dbReference>
<dbReference type="GO" id="GO:0016853">
    <property type="term" value="F:isomerase activity"/>
    <property type="evidence" value="ECO:0007669"/>
    <property type="project" value="UniProtKB-KW"/>
</dbReference>
<evidence type="ECO:0000313" key="3">
    <source>
        <dbReference type="EMBL" id="CAH0990179.1"/>
    </source>
</evidence>
<dbReference type="EMBL" id="CAKLPX010000001">
    <property type="protein sequence ID" value="CAH0990179.1"/>
    <property type="molecule type" value="Genomic_DNA"/>
</dbReference>
<reference evidence="3" key="1">
    <citation type="submission" date="2021-12" db="EMBL/GenBank/DDBJ databases">
        <authorList>
            <person name="Rodrigo-Torres L."/>
            <person name="Arahal R. D."/>
            <person name="Lucena T."/>
        </authorList>
    </citation>
    <scope>NUCLEOTIDE SEQUENCE</scope>
    <source>
        <strain evidence="3">CECT 8267</strain>
    </source>
</reference>
<keyword evidence="4" id="KW-1185">Reference proteome</keyword>
<proteinExistence type="inferred from homology"/>
<evidence type="ECO:0000259" key="2">
    <source>
        <dbReference type="Pfam" id="PF00849"/>
    </source>
</evidence>